<organism evidence="5 6">
    <name type="scientific">Vibrio bivalvicida</name>
    <dbReference type="NCBI Taxonomy" id="1276888"/>
    <lineage>
        <taxon>Bacteria</taxon>
        <taxon>Pseudomonadati</taxon>
        <taxon>Pseudomonadota</taxon>
        <taxon>Gammaproteobacteria</taxon>
        <taxon>Vibrionales</taxon>
        <taxon>Vibrionaceae</taxon>
        <taxon>Vibrio</taxon>
        <taxon>Vibrio oreintalis group</taxon>
    </lineage>
</organism>
<keyword evidence="4" id="KW-0812">Transmembrane</keyword>
<dbReference type="Gene3D" id="3.90.550.10">
    <property type="entry name" value="Spore Coat Polysaccharide Biosynthesis Protein SpsA, Chain A"/>
    <property type="match status" value="1"/>
</dbReference>
<dbReference type="Proteomes" id="UP000078406">
    <property type="component" value="Unassembled WGS sequence"/>
</dbReference>
<comment type="similarity">
    <text evidence="1">Belongs to the glycosyltransferase 2 family.</text>
</comment>
<dbReference type="AlphaFoldDB" id="A0A177Y5Y2"/>
<dbReference type="PANTHER" id="PTHR43630">
    <property type="entry name" value="POLY-BETA-1,6-N-ACETYL-D-GLUCOSAMINE SYNTHASE"/>
    <property type="match status" value="1"/>
</dbReference>
<gene>
    <name evidence="5" type="ORF">APB76_00500</name>
</gene>
<evidence type="ECO:0000313" key="6">
    <source>
        <dbReference type="Proteomes" id="UP000078406"/>
    </source>
</evidence>
<accession>A0A177Y5Y2</accession>
<dbReference type="PANTHER" id="PTHR43630:SF1">
    <property type="entry name" value="POLY-BETA-1,6-N-ACETYL-D-GLUCOSAMINE SYNTHASE"/>
    <property type="match status" value="1"/>
</dbReference>
<reference evidence="5 6" key="1">
    <citation type="journal article" date="2016" name="Syst. Appl. Microbiol.">
        <title>Vibrio bivalvicida sp. nov., a novel larval pathogen for bivalve molluscs reared in a hatchery.</title>
        <authorList>
            <person name="Dubert J."/>
            <person name="Romalde J.L."/>
            <person name="Prado S."/>
            <person name="Barja J.L."/>
        </authorList>
    </citation>
    <scope>NUCLEOTIDE SEQUENCE [LARGE SCALE GENOMIC DNA]</scope>
    <source>
        <strain evidence="5 6">605</strain>
    </source>
</reference>
<proteinExistence type="inferred from homology"/>
<keyword evidence="2" id="KW-0328">Glycosyltransferase</keyword>
<evidence type="ECO:0000313" key="5">
    <source>
        <dbReference type="EMBL" id="OAJ96281.1"/>
    </source>
</evidence>
<dbReference type="CDD" id="cd06439">
    <property type="entry name" value="CESA_like_1"/>
    <property type="match status" value="1"/>
</dbReference>
<dbReference type="RefSeq" id="WP_054963040.1">
    <property type="nucleotide sequence ID" value="NZ_LLEI02000006.1"/>
</dbReference>
<dbReference type="InterPro" id="IPR029044">
    <property type="entry name" value="Nucleotide-diphossugar_trans"/>
</dbReference>
<evidence type="ECO:0000256" key="3">
    <source>
        <dbReference type="ARBA" id="ARBA00022679"/>
    </source>
</evidence>
<protein>
    <submittedName>
        <fullName evidence="5">Glycosyl transferase</fullName>
    </submittedName>
</protein>
<feature type="transmembrane region" description="Helical" evidence="4">
    <location>
        <begin position="331"/>
        <end position="356"/>
    </location>
</feature>
<feature type="transmembrane region" description="Helical" evidence="4">
    <location>
        <begin position="363"/>
        <end position="383"/>
    </location>
</feature>
<keyword evidence="4" id="KW-0472">Membrane</keyword>
<dbReference type="SUPFAM" id="SSF53448">
    <property type="entry name" value="Nucleotide-diphospho-sugar transferases"/>
    <property type="match status" value="1"/>
</dbReference>
<sequence>MIDLVLTILFVVSCLLVIYHHVGYPVLLSWYSKQHPFKTINHRSRGFKSIKGDRACATITILVPAFNEEQWIADKIRNLSSLDYPKNKYKVIIACDGCTDSTVAIAEQTIQEAICSDTYFEIRAFENNRGKVAVVNEQMKTITSDITALSDVSALVSIDALWVANKHFHNEQVGVVNGHYQLFKPGNEGEACYWQYQSKLKMREATLGSTLGAHGAFYLFRTHLFESMSTDTINDDFMIPMSIVRQGYIAEYEPQMVALEMEATDEKDDFSRRLRISAGNMQQAIELCEMFLPKYKSVAFAFLSGKGLRLITPYLLIFCLISSIVMMDNPIFMAALIAQIALYSLAILSHQLPYIFSHKACKLLLYIVAGHCANFIGGMRYLFGLESGKWSRVGQ</sequence>
<name>A0A177Y5Y2_9VIBR</name>
<evidence type="ECO:0000256" key="2">
    <source>
        <dbReference type="ARBA" id="ARBA00022676"/>
    </source>
</evidence>
<evidence type="ECO:0000256" key="1">
    <source>
        <dbReference type="ARBA" id="ARBA00006739"/>
    </source>
</evidence>
<feature type="transmembrane region" description="Helical" evidence="4">
    <location>
        <begin position="6"/>
        <end position="28"/>
    </location>
</feature>
<dbReference type="EMBL" id="LLEI02000006">
    <property type="protein sequence ID" value="OAJ96281.1"/>
    <property type="molecule type" value="Genomic_DNA"/>
</dbReference>
<evidence type="ECO:0000256" key="4">
    <source>
        <dbReference type="SAM" id="Phobius"/>
    </source>
</evidence>
<keyword evidence="4" id="KW-1133">Transmembrane helix</keyword>
<keyword evidence="3 5" id="KW-0808">Transferase</keyword>
<comment type="caution">
    <text evidence="5">The sequence shown here is derived from an EMBL/GenBank/DDBJ whole genome shotgun (WGS) entry which is preliminary data.</text>
</comment>
<feature type="transmembrane region" description="Helical" evidence="4">
    <location>
        <begin position="307"/>
        <end position="325"/>
    </location>
</feature>
<dbReference type="GO" id="GO:0016757">
    <property type="term" value="F:glycosyltransferase activity"/>
    <property type="evidence" value="ECO:0007669"/>
    <property type="project" value="UniProtKB-KW"/>
</dbReference>
<dbReference type="Pfam" id="PF13641">
    <property type="entry name" value="Glyco_tranf_2_3"/>
    <property type="match status" value="1"/>
</dbReference>